<feature type="transmembrane region" description="Helical" evidence="1">
    <location>
        <begin position="117"/>
        <end position="138"/>
    </location>
</feature>
<evidence type="ECO:0000313" key="2">
    <source>
        <dbReference type="EMBL" id="GAA1108293.1"/>
    </source>
</evidence>
<evidence type="ECO:0000313" key="3">
    <source>
        <dbReference type="Proteomes" id="UP001501581"/>
    </source>
</evidence>
<sequence length="244" mass="25817">MSTATEVVLARGVDVCTEYNVPLAVEDFAPVILAGIAFWYLAQAVRVALPRAYPVALVGGLVVTLGGLAKATWKILVATGCWEYPILENLLFPCIALGFSATAWAAFSLAKGREANPWLFVAFPLAAGLGSGWMSWSAGEYKNWPLLIAAAVAACVMAISLAVVAFRAGKRSVGYLLVIYTLGTNILPPLAAQPAQSLEIQWAEQLTNTAVQASFLVSAMWLLSYYRERAASGAVEATAEAGVS</sequence>
<accession>A0ABP4EGL5</accession>
<comment type="caution">
    <text evidence="2">The sequence shown here is derived from an EMBL/GenBank/DDBJ whole genome shotgun (WGS) entry which is preliminary data.</text>
</comment>
<reference evidence="3" key="1">
    <citation type="journal article" date="2019" name="Int. J. Syst. Evol. Microbiol.">
        <title>The Global Catalogue of Microorganisms (GCM) 10K type strain sequencing project: providing services to taxonomists for standard genome sequencing and annotation.</title>
        <authorList>
            <consortium name="The Broad Institute Genomics Platform"/>
            <consortium name="The Broad Institute Genome Sequencing Center for Infectious Disease"/>
            <person name="Wu L."/>
            <person name="Ma J."/>
        </authorList>
    </citation>
    <scope>NUCLEOTIDE SEQUENCE [LARGE SCALE GENOMIC DNA]</scope>
    <source>
        <strain evidence="3">JCM 13008</strain>
    </source>
</reference>
<keyword evidence="1" id="KW-1133">Transmembrane helix</keyword>
<proteinExistence type="predicted"/>
<name>A0ABP4EGL5_9ACTN</name>
<dbReference type="Proteomes" id="UP001501581">
    <property type="component" value="Unassembled WGS sequence"/>
</dbReference>
<protein>
    <submittedName>
        <fullName evidence="2">Uncharacterized protein</fullName>
    </submittedName>
</protein>
<evidence type="ECO:0000256" key="1">
    <source>
        <dbReference type="SAM" id="Phobius"/>
    </source>
</evidence>
<gene>
    <name evidence="2" type="ORF">GCM10009668_30550</name>
</gene>
<feature type="transmembrane region" description="Helical" evidence="1">
    <location>
        <begin position="90"/>
        <end position="110"/>
    </location>
</feature>
<organism evidence="2 3">
    <name type="scientific">Nocardioides dubius</name>
    <dbReference type="NCBI Taxonomy" id="317019"/>
    <lineage>
        <taxon>Bacteria</taxon>
        <taxon>Bacillati</taxon>
        <taxon>Actinomycetota</taxon>
        <taxon>Actinomycetes</taxon>
        <taxon>Propionibacteriales</taxon>
        <taxon>Nocardioidaceae</taxon>
        <taxon>Nocardioides</taxon>
    </lineage>
</organism>
<dbReference type="RefSeq" id="WP_343995679.1">
    <property type="nucleotide sequence ID" value="NZ_BAAALG010000011.1"/>
</dbReference>
<keyword evidence="1" id="KW-0812">Transmembrane</keyword>
<keyword evidence="1" id="KW-0472">Membrane</keyword>
<feature type="transmembrane region" description="Helical" evidence="1">
    <location>
        <begin position="28"/>
        <end position="45"/>
    </location>
</feature>
<dbReference type="EMBL" id="BAAALG010000011">
    <property type="protein sequence ID" value="GAA1108293.1"/>
    <property type="molecule type" value="Genomic_DNA"/>
</dbReference>
<feature type="transmembrane region" description="Helical" evidence="1">
    <location>
        <begin position="52"/>
        <end position="70"/>
    </location>
</feature>
<feature type="transmembrane region" description="Helical" evidence="1">
    <location>
        <begin position="144"/>
        <end position="166"/>
    </location>
</feature>
<feature type="transmembrane region" description="Helical" evidence="1">
    <location>
        <begin position="173"/>
        <end position="190"/>
    </location>
</feature>
<feature type="transmembrane region" description="Helical" evidence="1">
    <location>
        <begin position="210"/>
        <end position="226"/>
    </location>
</feature>
<keyword evidence="3" id="KW-1185">Reference proteome</keyword>